<feature type="compositionally biased region" description="Low complexity" evidence="13">
    <location>
        <begin position="82"/>
        <end position="92"/>
    </location>
</feature>
<protein>
    <recommendedName>
        <fullName evidence="2">cGMP-dependent protein kinase</fullName>
        <ecNumber evidence="2">2.7.11.12</ecNumber>
    </recommendedName>
</protein>
<evidence type="ECO:0000256" key="13">
    <source>
        <dbReference type="SAM" id="MobiDB-lite"/>
    </source>
</evidence>
<comment type="catalytic activity">
    <reaction evidence="10">
        <text>L-threonyl-[protein] + ATP = O-phospho-L-threonyl-[protein] + ADP + H(+)</text>
        <dbReference type="Rhea" id="RHEA:46608"/>
        <dbReference type="Rhea" id="RHEA-COMP:11060"/>
        <dbReference type="Rhea" id="RHEA-COMP:11605"/>
        <dbReference type="ChEBI" id="CHEBI:15378"/>
        <dbReference type="ChEBI" id="CHEBI:30013"/>
        <dbReference type="ChEBI" id="CHEBI:30616"/>
        <dbReference type="ChEBI" id="CHEBI:61977"/>
        <dbReference type="ChEBI" id="CHEBI:456216"/>
        <dbReference type="EC" id="2.7.11.12"/>
    </reaction>
</comment>
<dbReference type="Pfam" id="PF00069">
    <property type="entry name" value="Pkinase"/>
    <property type="match status" value="1"/>
</dbReference>
<feature type="domain" description="Cyclic nucleotide-binding" evidence="15">
    <location>
        <begin position="115"/>
        <end position="218"/>
    </location>
</feature>
<dbReference type="PANTHER" id="PTHR24353">
    <property type="entry name" value="CYCLIC NUCLEOTIDE-DEPENDENT PROTEIN KINASE"/>
    <property type="match status" value="1"/>
</dbReference>
<dbReference type="SUPFAM" id="SSF51206">
    <property type="entry name" value="cAMP-binding domain-like"/>
    <property type="match status" value="3"/>
</dbReference>
<keyword evidence="8 12" id="KW-0067">ATP-binding</keyword>
<keyword evidence="18" id="KW-1185">Reference proteome</keyword>
<evidence type="ECO:0000259" key="15">
    <source>
        <dbReference type="PROSITE" id="PS50042"/>
    </source>
</evidence>
<dbReference type="PROSITE" id="PS51285">
    <property type="entry name" value="AGC_KINASE_CTER"/>
    <property type="match status" value="1"/>
</dbReference>
<evidence type="ECO:0000256" key="9">
    <source>
        <dbReference type="ARBA" id="ARBA00022992"/>
    </source>
</evidence>
<comment type="catalytic activity">
    <reaction evidence="11">
        <text>L-seryl-[protein] + ATP = O-phospho-L-seryl-[protein] + ADP + H(+)</text>
        <dbReference type="Rhea" id="RHEA:17989"/>
        <dbReference type="Rhea" id="RHEA-COMP:9863"/>
        <dbReference type="Rhea" id="RHEA-COMP:11604"/>
        <dbReference type="ChEBI" id="CHEBI:15378"/>
        <dbReference type="ChEBI" id="CHEBI:29999"/>
        <dbReference type="ChEBI" id="CHEBI:30616"/>
        <dbReference type="ChEBI" id="CHEBI:83421"/>
        <dbReference type="ChEBI" id="CHEBI:456216"/>
        <dbReference type="EC" id="2.7.11.12"/>
    </reaction>
</comment>
<evidence type="ECO:0000313" key="18">
    <source>
        <dbReference type="Proteomes" id="UP001153069"/>
    </source>
</evidence>
<evidence type="ECO:0000256" key="1">
    <source>
        <dbReference type="ARBA" id="ARBA00006352"/>
    </source>
</evidence>
<organism evidence="17 18">
    <name type="scientific">Seminavis robusta</name>
    <dbReference type="NCBI Taxonomy" id="568900"/>
    <lineage>
        <taxon>Eukaryota</taxon>
        <taxon>Sar</taxon>
        <taxon>Stramenopiles</taxon>
        <taxon>Ochrophyta</taxon>
        <taxon>Bacillariophyta</taxon>
        <taxon>Bacillariophyceae</taxon>
        <taxon>Bacillariophycidae</taxon>
        <taxon>Naviculales</taxon>
        <taxon>Naviculaceae</taxon>
        <taxon>Seminavis</taxon>
    </lineage>
</organism>
<evidence type="ECO:0000256" key="6">
    <source>
        <dbReference type="ARBA" id="ARBA00022741"/>
    </source>
</evidence>
<dbReference type="SMART" id="SM00220">
    <property type="entry name" value="S_TKc"/>
    <property type="match status" value="1"/>
</dbReference>
<dbReference type="GO" id="GO:0005952">
    <property type="term" value="C:cAMP-dependent protein kinase complex"/>
    <property type="evidence" value="ECO:0007669"/>
    <property type="project" value="TreeGrafter"/>
</dbReference>
<evidence type="ECO:0000256" key="12">
    <source>
        <dbReference type="PROSITE-ProRule" id="PRU10141"/>
    </source>
</evidence>
<dbReference type="InterPro" id="IPR000595">
    <property type="entry name" value="cNMP-bd_dom"/>
</dbReference>
<evidence type="ECO:0000259" key="16">
    <source>
        <dbReference type="PROSITE" id="PS51285"/>
    </source>
</evidence>
<dbReference type="GO" id="GO:0004692">
    <property type="term" value="F:cGMP-dependent protein kinase activity"/>
    <property type="evidence" value="ECO:0007669"/>
    <property type="project" value="UniProtKB-EC"/>
</dbReference>
<sequence>MSSANDSSLLSSTASSILGASAWNREKDHQHVQGKPGWVIRGLDDHQDTTNTKGSRSIKDQEHLLQRRVYPALIQPISDGSPAPEEFAQQPPEEQEDKSELESAVLLDCLSTHFLCAPLPLAQKHALVTQFEKVQYRKNEVIFRQDEPADYLYVLYLGDIKIFDDQGEDITATVVGNNKYTVFGELELLTHAPTRSTTVKATSSICTLFRLCKTLYQRAFLQQQPSFSSQQQQQQERIQLLQEALPEELVEYLQDDDMALQRLVSGMSTHPFQKGDILYRKETRLEALVIIAQGQVTATDITMGGRSYEDMSIGPGHAKTSFGWQSILDTDDNDNTTSNDTHRHQRMTGTMVAASDGTALVITKDTFANALGSSSTVSLQQLAAKRLARIQLQQITVFRDSNLDDTQINGLLDLMHSCDYATQGEPIFKAGDKVEAAMYFVRTGSVTLETNRGQTPPQTIQEGGYFGEKHMLLDQNKDGHKHFQFRSPMTALTAANNTSIDILYLEECRQVINTTILGLGQQQSANTNNIVSTIDESITLAQLTRHELLGAGSFGQVWLASMTRGDTDDRIVVALKVQAKHLLAQSPDKAERIVAEKNVMASLHSPFIMRLLNAFQDDKRLYMISSILQGGELESIIPQEGLPESAAKFYAAGILEGISHMHRRHILHRDVKPENCLIDAKGYPVLIDLGFAKYVPDKTFTFCGSPMLTAPEIIRYKGYDRGCDNWSWGVVVYRLVTGKYPFYQKGMDELALYKRICRGTFELDGTMSPEFRQLIVSILYPDPTRRLGSRVNGWRDMFASQWFANIDLRSLRKQEISAPWVPELKDPLDASRFHPDSSDVEDLMTATLPGISETQQSVFDAFGPQI</sequence>
<evidence type="ECO:0000259" key="14">
    <source>
        <dbReference type="PROSITE" id="PS50011"/>
    </source>
</evidence>
<dbReference type="Pfam" id="PF00027">
    <property type="entry name" value="cNMP_binding"/>
    <property type="match status" value="1"/>
</dbReference>
<dbReference type="InterPro" id="IPR018490">
    <property type="entry name" value="cNMP-bd_dom_sf"/>
</dbReference>
<dbReference type="GO" id="GO:0005524">
    <property type="term" value="F:ATP binding"/>
    <property type="evidence" value="ECO:0007669"/>
    <property type="project" value="UniProtKB-UniRule"/>
</dbReference>
<dbReference type="InterPro" id="IPR000961">
    <property type="entry name" value="AGC-kinase_C"/>
</dbReference>
<proteinExistence type="inferred from homology"/>
<dbReference type="Gene3D" id="2.60.120.10">
    <property type="entry name" value="Jelly Rolls"/>
    <property type="match status" value="3"/>
</dbReference>
<evidence type="ECO:0000256" key="8">
    <source>
        <dbReference type="ARBA" id="ARBA00022840"/>
    </source>
</evidence>
<dbReference type="OrthoDB" id="354826at2759"/>
<dbReference type="Gene3D" id="3.30.200.20">
    <property type="entry name" value="Phosphorylase Kinase, domain 1"/>
    <property type="match status" value="1"/>
</dbReference>
<dbReference type="PANTHER" id="PTHR24353:SF143">
    <property type="entry name" value="PROTEIN KINASE DOMAIN-CONTAINING PROTEIN"/>
    <property type="match status" value="1"/>
</dbReference>
<dbReference type="PROSITE" id="PS50011">
    <property type="entry name" value="PROTEIN_KINASE_DOM"/>
    <property type="match status" value="1"/>
</dbReference>
<evidence type="ECO:0000256" key="2">
    <source>
        <dbReference type="ARBA" id="ARBA00012428"/>
    </source>
</evidence>
<evidence type="ECO:0000313" key="17">
    <source>
        <dbReference type="EMBL" id="CAB9503334.1"/>
    </source>
</evidence>
<dbReference type="GO" id="GO:0030553">
    <property type="term" value="F:cGMP binding"/>
    <property type="evidence" value="ECO:0007669"/>
    <property type="project" value="UniProtKB-KW"/>
</dbReference>
<dbReference type="EMBL" id="CAICTM010000161">
    <property type="protein sequence ID" value="CAB9503334.1"/>
    <property type="molecule type" value="Genomic_DNA"/>
</dbReference>
<dbReference type="PROSITE" id="PS00107">
    <property type="entry name" value="PROTEIN_KINASE_ATP"/>
    <property type="match status" value="1"/>
</dbReference>
<dbReference type="EC" id="2.7.11.12" evidence="2"/>
<feature type="domain" description="Protein kinase" evidence="14">
    <location>
        <begin position="543"/>
        <end position="803"/>
    </location>
</feature>
<dbReference type="InterPro" id="IPR008271">
    <property type="entry name" value="Ser/Thr_kinase_AS"/>
</dbReference>
<feature type="region of interest" description="Disordered" evidence="13">
    <location>
        <begin position="75"/>
        <end position="99"/>
    </location>
</feature>
<feature type="binding site" evidence="12">
    <location>
        <position position="576"/>
    </location>
    <ligand>
        <name>ATP</name>
        <dbReference type="ChEBI" id="CHEBI:30616"/>
    </ligand>
</feature>
<dbReference type="InterPro" id="IPR017441">
    <property type="entry name" value="Protein_kinase_ATP_BS"/>
</dbReference>
<comment type="similarity">
    <text evidence="1">Belongs to the protein kinase superfamily. AGC Ser/Thr protein kinase family. cGMP subfamily.</text>
</comment>
<evidence type="ECO:0000256" key="5">
    <source>
        <dbReference type="ARBA" id="ARBA00022679"/>
    </source>
</evidence>
<accession>A0A9N8DIM4</accession>
<evidence type="ECO:0000256" key="4">
    <source>
        <dbReference type="ARBA" id="ARBA00022535"/>
    </source>
</evidence>
<dbReference type="InterPro" id="IPR000719">
    <property type="entry name" value="Prot_kinase_dom"/>
</dbReference>
<keyword evidence="7 17" id="KW-0418">Kinase</keyword>
<feature type="domain" description="Cyclic nucleotide-binding" evidence="15">
    <location>
        <begin position="256"/>
        <end position="377"/>
    </location>
</feature>
<keyword evidence="3" id="KW-0723">Serine/threonine-protein kinase</keyword>
<feature type="region of interest" description="Disordered" evidence="13">
    <location>
        <begin position="23"/>
        <end position="61"/>
    </location>
</feature>
<gene>
    <name evidence="17" type="ORF">SEMRO_162_G072980.1</name>
</gene>
<evidence type="ECO:0000256" key="11">
    <source>
        <dbReference type="ARBA" id="ARBA00047462"/>
    </source>
</evidence>
<evidence type="ECO:0000256" key="3">
    <source>
        <dbReference type="ARBA" id="ARBA00022527"/>
    </source>
</evidence>
<feature type="domain" description="AGC-kinase C-terminal" evidence="16">
    <location>
        <begin position="804"/>
        <end position="866"/>
    </location>
</feature>
<dbReference type="PROSITE" id="PS50042">
    <property type="entry name" value="CNMP_BINDING_3"/>
    <property type="match status" value="3"/>
</dbReference>
<name>A0A9N8DIM4_9STRA</name>
<evidence type="ECO:0000256" key="7">
    <source>
        <dbReference type="ARBA" id="ARBA00022777"/>
    </source>
</evidence>
<keyword evidence="9" id="KW-0142">cGMP-binding</keyword>
<evidence type="ECO:0000256" key="10">
    <source>
        <dbReference type="ARBA" id="ARBA00047298"/>
    </source>
</evidence>
<dbReference type="Proteomes" id="UP001153069">
    <property type="component" value="Unassembled WGS sequence"/>
</dbReference>
<dbReference type="CDD" id="cd00038">
    <property type="entry name" value="CAP_ED"/>
    <property type="match status" value="3"/>
</dbReference>
<keyword evidence="5" id="KW-0808">Transferase</keyword>
<dbReference type="Gene3D" id="1.10.510.10">
    <property type="entry name" value="Transferase(Phosphotransferase) domain 1"/>
    <property type="match status" value="1"/>
</dbReference>
<dbReference type="PROSITE" id="PS00108">
    <property type="entry name" value="PROTEIN_KINASE_ST"/>
    <property type="match status" value="1"/>
</dbReference>
<dbReference type="InterPro" id="IPR014710">
    <property type="entry name" value="RmlC-like_jellyroll"/>
</dbReference>
<keyword evidence="6 12" id="KW-0547">Nucleotide-binding</keyword>
<comment type="caution">
    <text evidence="17">The sequence shown here is derived from an EMBL/GenBank/DDBJ whole genome shotgun (WGS) entry which is preliminary data.</text>
</comment>
<dbReference type="AlphaFoldDB" id="A0A9N8DIM4"/>
<dbReference type="SUPFAM" id="SSF56112">
    <property type="entry name" value="Protein kinase-like (PK-like)"/>
    <property type="match status" value="1"/>
</dbReference>
<keyword evidence="4" id="KW-0140">cGMP</keyword>
<reference evidence="17" key="1">
    <citation type="submission" date="2020-06" db="EMBL/GenBank/DDBJ databases">
        <authorList>
            <consortium name="Plant Systems Biology data submission"/>
        </authorList>
    </citation>
    <scope>NUCLEOTIDE SEQUENCE</scope>
    <source>
        <strain evidence="17">D6</strain>
    </source>
</reference>
<dbReference type="SMART" id="SM00100">
    <property type="entry name" value="cNMP"/>
    <property type="match status" value="2"/>
</dbReference>
<dbReference type="GO" id="GO:0004691">
    <property type="term" value="F:cAMP-dependent protein kinase activity"/>
    <property type="evidence" value="ECO:0007669"/>
    <property type="project" value="TreeGrafter"/>
</dbReference>
<feature type="domain" description="Cyclic nucleotide-binding" evidence="15">
    <location>
        <begin position="401"/>
        <end position="477"/>
    </location>
</feature>
<dbReference type="InterPro" id="IPR011009">
    <property type="entry name" value="Kinase-like_dom_sf"/>
</dbReference>